<dbReference type="PANTHER" id="PTHR47634">
    <property type="entry name" value="PROTEIN KINASE DOMAIN-CONTAINING PROTEIN-RELATED"/>
    <property type="match status" value="1"/>
</dbReference>
<comment type="caution">
    <text evidence="10">The sequence shown here is derived from an EMBL/GenBank/DDBJ whole genome shotgun (WGS) entry which is preliminary data.</text>
</comment>
<dbReference type="PANTHER" id="PTHR47634:SF4">
    <property type="entry name" value="SRSF PROTEIN KINASE 1"/>
    <property type="match status" value="1"/>
</dbReference>
<comment type="catalytic activity">
    <reaction evidence="8">
        <text>L-seryl-[protein] + ATP = O-phospho-L-seryl-[protein] + ADP + H(+)</text>
        <dbReference type="Rhea" id="RHEA:17989"/>
        <dbReference type="Rhea" id="RHEA-COMP:9863"/>
        <dbReference type="Rhea" id="RHEA-COMP:11604"/>
        <dbReference type="ChEBI" id="CHEBI:15378"/>
        <dbReference type="ChEBI" id="CHEBI:29999"/>
        <dbReference type="ChEBI" id="CHEBI:30616"/>
        <dbReference type="ChEBI" id="CHEBI:83421"/>
        <dbReference type="ChEBI" id="CHEBI:456216"/>
        <dbReference type="EC" id="2.7.11.1"/>
    </reaction>
</comment>
<dbReference type="EMBL" id="JAFBMS010000004">
    <property type="protein sequence ID" value="KAG9352914.1"/>
    <property type="molecule type" value="Genomic_DNA"/>
</dbReference>
<gene>
    <name evidence="10" type="ORF">JZ751_017490</name>
</gene>
<dbReference type="InterPro" id="IPR051334">
    <property type="entry name" value="SRPK"/>
</dbReference>
<dbReference type="AlphaFoldDB" id="A0A8T2PK11"/>
<accession>A0A8T2PK11</accession>
<keyword evidence="5" id="KW-0418">Kinase</keyword>
<dbReference type="InterPro" id="IPR011009">
    <property type="entry name" value="Kinase-like_dom_sf"/>
</dbReference>
<feature type="region of interest" description="Disordered" evidence="9">
    <location>
        <begin position="177"/>
        <end position="229"/>
    </location>
</feature>
<evidence type="ECO:0000256" key="9">
    <source>
        <dbReference type="SAM" id="MobiDB-lite"/>
    </source>
</evidence>
<name>A0A8T2PK11_9TELE</name>
<keyword evidence="4" id="KW-0547">Nucleotide-binding</keyword>
<evidence type="ECO:0000256" key="3">
    <source>
        <dbReference type="ARBA" id="ARBA00022679"/>
    </source>
</evidence>
<keyword evidence="11" id="KW-1185">Reference proteome</keyword>
<feature type="compositionally biased region" description="Acidic residues" evidence="9">
    <location>
        <begin position="208"/>
        <end position="226"/>
    </location>
</feature>
<dbReference type="GO" id="GO:0004674">
    <property type="term" value="F:protein serine/threonine kinase activity"/>
    <property type="evidence" value="ECO:0007669"/>
    <property type="project" value="UniProtKB-KW"/>
</dbReference>
<dbReference type="GO" id="GO:0005634">
    <property type="term" value="C:nucleus"/>
    <property type="evidence" value="ECO:0007669"/>
    <property type="project" value="TreeGrafter"/>
</dbReference>
<evidence type="ECO:0000256" key="4">
    <source>
        <dbReference type="ARBA" id="ARBA00022741"/>
    </source>
</evidence>
<dbReference type="Proteomes" id="UP000824540">
    <property type="component" value="Unassembled WGS sequence"/>
</dbReference>
<keyword evidence="3" id="KW-0808">Transferase</keyword>
<dbReference type="Gene3D" id="3.30.200.20">
    <property type="entry name" value="Phosphorylase Kinase, domain 1"/>
    <property type="match status" value="1"/>
</dbReference>
<keyword evidence="2" id="KW-0723">Serine/threonine-protein kinase</keyword>
<evidence type="ECO:0000313" key="10">
    <source>
        <dbReference type="EMBL" id="KAG9352914.1"/>
    </source>
</evidence>
<keyword evidence="6" id="KW-0067">ATP-binding</keyword>
<evidence type="ECO:0000256" key="8">
    <source>
        <dbReference type="ARBA" id="ARBA00048679"/>
    </source>
</evidence>
<dbReference type="GO" id="GO:0035556">
    <property type="term" value="P:intracellular signal transduction"/>
    <property type="evidence" value="ECO:0007669"/>
    <property type="project" value="TreeGrafter"/>
</dbReference>
<dbReference type="EC" id="2.7.11.1" evidence="1"/>
<evidence type="ECO:0000256" key="1">
    <source>
        <dbReference type="ARBA" id="ARBA00012513"/>
    </source>
</evidence>
<organism evidence="10 11">
    <name type="scientific">Albula glossodonta</name>
    <name type="common">roundjaw bonefish</name>
    <dbReference type="NCBI Taxonomy" id="121402"/>
    <lineage>
        <taxon>Eukaryota</taxon>
        <taxon>Metazoa</taxon>
        <taxon>Chordata</taxon>
        <taxon>Craniata</taxon>
        <taxon>Vertebrata</taxon>
        <taxon>Euteleostomi</taxon>
        <taxon>Actinopterygii</taxon>
        <taxon>Neopterygii</taxon>
        <taxon>Teleostei</taxon>
        <taxon>Albuliformes</taxon>
        <taxon>Albulidae</taxon>
        <taxon>Albula</taxon>
    </lineage>
</organism>
<dbReference type="GO" id="GO:0050684">
    <property type="term" value="P:regulation of mRNA processing"/>
    <property type="evidence" value="ECO:0007669"/>
    <property type="project" value="TreeGrafter"/>
</dbReference>
<reference evidence="10" key="1">
    <citation type="thesis" date="2021" institute="BYU ScholarsArchive" country="Provo, UT, USA">
        <title>Applications of and Algorithms for Genome Assembly and Genomic Analyses with an Emphasis on Marine Teleosts.</title>
        <authorList>
            <person name="Pickett B.D."/>
        </authorList>
    </citation>
    <scope>NUCLEOTIDE SEQUENCE</scope>
    <source>
        <strain evidence="10">HI-2016</strain>
    </source>
</reference>
<evidence type="ECO:0000256" key="6">
    <source>
        <dbReference type="ARBA" id="ARBA00022840"/>
    </source>
</evidence>
<sequence length="267" mass="29346">MVLRELDASFRVLTAVELGAGREQRAPQTPALFLRLIAPRYVAPGLDRFTQHCCGEACQRPAVQLSAERERGRGEGWTGADDSRGGGGVVGGALVSARQHWLLGTLPPRADQERSRAWLYPKPAALHPRHLHLQWASVLPAEEPNSSVKPSEGPVGSAGVGQHLISSDKKWRLLSPAASRPAVRASHGMHRGPDPHPRGASQLPESTQEQDEEILGSDDEEQEDPNDYCKGGYHHVKIGDLFNGRYHVIRKLGWGHFSTVWLAWDIQ</sequence>
<proteinExistence type="predicted"/>
<comment type="catalytic activity">
    <reaction evidence="7">
        <text>L-threonyl-[protein] + ATP = O-phospho-L-threonyl-[protein] + ADP + H(+)</text>
        <dbReference type="Rhea" id="RHEA:46608"/>
        <dbReference type="Rhea" id="RHEA-COMP:11060"/>
        <dbReference type="Rhea" id="RHEA-COMP:11605"/>
        <dbReference type="ChEBI" id="CHEBI:15378"/>
        <dbReference type="ChEBI" id="CHEBI:30013"/>
        <dbReference type="ChEBI" id="CHEBI:30616"/>
        <dbReference type="ChEBI" id="CHEBI:61977"/>
        <dbReference type="ChEBI" id="CHEBI:456216"/>
        <dbReference type="EC" id="2.7.11.1"/>
    </reaction>
</comment>
<protein>
    <recommendedName>
        <fullName evidence="1">non-specific serine/threonine protein kinase</fullName>
        <ecNumber evidence="1">2.7.11.1</ecNumber>
    </recommendedName>
</protein>
<evidence type="ECO:0000256" key="5">
    <source>
        <dbReference type="ARBA" id="ARBA00022777"/>
    </source>
</evidence>
<evidence type="ECO:0000256" key="2">
    <source>
        <dbReference type="ARBA" id="ARBA00022527"/>
    </source>
</evidence>
<evidence type="ECO:0000256" key="7">
    <source>
        <dbReference type="ARBA" id="ARBA00047899"/>
    </source>
</evidence>
<evidence type="ECO:0000313" key="11">
    <source>
        <dbReference type="Proteomes" id="UP000824540"/>
    </source>
</evidence>
<dbReference type="GO" id="GO:0000245">
    <property type="term" value="P:spliceosomal complex assembly"/>
    <property type="evidence" value="ECO:0007669"/>
    <property type="project" value="TreeGrafter"/>
</dbReference>
<dbReference type="GO" id="GO:0005524">
    <property type="term" value="F:ATP binding"/>
    <property type="evidence" value="ECO:0007669"/>
    <property type="project" value="UniProtKB-KW"/>
</dbReference>
<dbReference type="GO" id="GO:0005737">
    <property type="term" value="C:cytoplasm"/>
    <property type="evidence" value="ECO:0007669"/>
    <property type="project" value="TreeGrafter"/>
</dbReference>
<feature type="compositionally biased region" description="Low complexity" evidence="9">
    <location>
        <begin position="177"/>
        <end position="186"/>
    </location>
</feature>
<dbReference type="OrthoDB" id="2649at2759"/>
<dbReference type="SUPFAM" id="SSF56112">
    <property type="entry name" value="Protein kinase-like (PK-like)"/>
    <property type="match status" value="1"/>
</dbReference>